<evidence type="ECO:0000256" key="8">
    <source>
        <dbReference type="ARBA" id="ARBA00022741"/>
    </source>
</evidence>
<evidence type="ECO:0000313" key="15">
    <source>
        <dbReference type="Proteomes" id="UP000514752"/>
    </source>
</evidence>
<accession>A0A7D7SFN0</accession>
<reference evidence="14 15" key="1">
    <citation type="submission" date="2020-07" db="EMBL/GenBank/DDBJ databases">
        <title>Genomic diversity of species in the Neisseriaceae family.</title>
        <authorList>
            <person name="Vincent A.T."/>
            <person name="Bernet E."/>
            <person name="Veyrier F.J."/>
        </authorList>
    </citation>
    <scope>NUCLEOTIDE SEQUENCE [LARGE SCALE GENOMIC DNA]</scope>
    <source>
        <strain evidence="14 15">DSM 22244</strain>
    </source>
</reference>
<dbReference type="GO" id="GO:0009245">
    <property type="term" value="P:lipid A biosynthetic process"/>
    <property type="evidence" value="ECO:0007669"/>
    <property type="project" value="UniProtKB-UniRule"/>
</dbReference>
<evidence type="ECO:0000256" key="11">
    <source>
        <dbReference type="ARBA" id="ARBA00023098"/>
    </source>
</evidence>
<evidence type="ECO:0000256" key="1">
    <source>
        <dbReference type="ARBA" id="ARBA00002274"/>
    </source>
</evidence>
<keyword evidence="8 13" id="KW-0547">Nucleotide-binding</keyword>
<name>A0A7D7SFN0_9NEIS</name>
<dbReference type="KEGG" id="nsg:H3L94_07355"/>
<evidence type="ECO:0000256" key="9">
    <source>
        <dbReference type="ARBA" id="ARBA00022777"/>
    </source>
</evidence>
<keyword evidence="10 13" id="KW-0067">ATP-binding</keyword>
<dbReference type="GO" id="GO:0009029">
    <property type="term" value="F:lipid-A 4'-kinase activity"/>
    <property type="evidence" value="ECO:0007669"/>
    <property type="project" value="UniProtKB-UniRule"/>
</dbReference>
<dbReference type="EMBL" id="CP059567">
    <property type="protein sequence ID" value="QMT39689.1"/>
    <property type="molecule type" value="Genomic_DNA"/>
</dbReference>
<organism evidence="14 15">
    <name type="scientific">Neisseria shayeganii</name>
    <dbReference type="NCBI Taxonomy" id="607712"/>
    <lineage>
        <taxon>Bacteria</taxon>
        <taxon>Pseudomonadati</taxon>
        <taxon>Pseudomonadota</taxon>
        <taxon>Betaproteobacteria</taxon>
        <taxon>Neisseriales</taxon>
        <taxon>Neisseriaceae</taxon>
        <taxon>Neisseria</taxon>
    </lineage>
</organism>
<evidence type="ECO:0000256" key="6">
    <source>
        <dbReference type="ARBA" id="ARBA00022556"/>
    </source>
</evidence>
<comment type="catalytic activity">
    <reaction evidence="13">
        <text>a lipid A disaccharide + ATP = a lipid IVA + ADP + H(+)</text>
        <dbReference type="Rhea" id="RHEA:67840"/>
        <dbReference type="ChEBI" id="CHEBI:15378"/>
        <dbReference type="ChEBI" id="CHEBI:30616"/>
        <dbReference type="ChEBI" id="CHEBI:176343"/>
        <dbReference type="ChEBI" id="CHEBI:176425"/>
        <dbReference type="ChEBI" id="CHEBI:456216"/>
        <dbReference type="EC" id="2.7.1.130"/>
    </reaction>
</comment>
<gene>
    <name evidence="13" type="primary">lpxK</name>
    <name evidence="14" type="ORF">H3L94_07355</name>
</gene>
<keyword evidence="9 13" id="KW-0418">Kinase</keyword>
<feature type="binding site" evidence="13">
    <location>
        <begin position="61"/>
        <end position="68"/>
    </location>
    <ligand>
        <name>ATP</name>
        <dbReference type="ChEBI" id="CHEBI:30616"/>
    </ligand>
</feature>
<evidence type="ECO:0000256" key="2">
    <source>
        <dbReference type="ARBA" id="ARBA00004870"/>
    </source>
</evidence>
<dbReference type="AlphaFoldDB" id="A0A7D7SFN0"/>
<comment type="similarity">
    <text evidence="13">Belongs to the LpxK family.</text>
</comment>
<evidence type="ECO:0000256" key="3">
    <source>
        <dbReference type="ARBA" id="ARBA00012071"/>
    </source>
</evidence>
<dbReference type="SUPFAM" id="SSF52540">
    <property type="entry name" value="P-loop containing nucleoside triphosphate hydrolases"/>
    <property type="match status" value="1"/>
</dbReference>
<evidence type="ECO:0000256" key="12">
    <source>
        <dbReference type="ARBA" id="ARBA00029757"/>
    </source>
</evidence>
<evidence type="ECO:0000256" key="13">
    <source>
        <dbReference type="HAMAP-Rule" id="MF_00409"/>
    </source>
</evidence>
<keyword evidence="7 13" id="KW-0808">Transferase</keyword>
<dbReference type="PANTHER" id="PTHR42724:SF1">
    <property type="entry name" value="TETRAACYLDISACCHARIDE 4'-KINASE, MITOCHONDRIAL-RELATED"/>
    <property type="match status" value="1"/>
</dbReference>
<evidence type="ECO:0000256" key="10">
    <source>
        <dbReference type="ARBA" id="ARBA00022840"/>
    </source>
</evidence>
<proteinExistence type="inferred from homology"/>
<dbReference type="Pfam" id="PF02606">
    <property type="entry name" value="LpxK"/>
    <property type="match status" value="1"/>
</dbReference>
<dbReference type="GO" id="GO:0009244">
    <property type="term" value="P:lipopolysaccharide core region biosynthetic process"/>
    <property type="evidence" value="ECO:0007669"/>
    <property type="project" value="TreeGrafter"/>
</dbReference>
<evidence type="ECO:0000256" key="4">
    <source>
        <dbReference type="ARBA" id="ARBA00016436"/>
    </source>
</evidence>
<dbReference type="NCBIfam" id="TIGR00682">
    <property type="entry name" value="lpxK"/>
    <property type="match status" value="1"/>
</dbReference>
<dbReference type="InterPro" id="IPR027417">
    <property type="entry name" value="P-loop_NTPase"/>
</dbReference>
<dbReference type="InterPro" id="IPR003758">
    <property type="entry name" value="LpxK"/>
</dbReference>
<dbReference type="UniPathway" id="UPA00359">
    <property type="reaction ID" value="UER00482"/>
</dbReference>
<comment type="function">
    <text evidence="1 13">Transfers the gamma-phosphate of ATP to the 4'-position of a tetraacyldisaccharide 1-phosphate intermediate (termed DS-1-P) to form tetraacyldisaccharide 1,4'-bis-phosphate (lipid IVA).</text>
</comment>
<dbReference type="PANTHER" id="PTHR42724">
    <property type="entry name" value="TETRAACYLDISACCHARIDE 4'-KINASE"/>
    <property type="match status" value="1"/>
</dbReference>
<keyword evidence="5 13" id="KW-0444">Lipid biosynthesis</keyword>
<dbReference type="Proteomes" id="UP000514752">
    <property type="component" value="Chromosome"/>
</dbReference>
<dbReference type="EC" id="2.7.1.130" evidence="3 13"/>
<keyword evidence="11 13" id="KW-0443">Lipid metabolism</keyword>
<evidence type="ECO:0000256" key="5">
    <source>
        <dbReference type="ARBA" id="ARBA00022516"/>
    </source>
</evidence>
<comment type="pathway">
    <text evidence="2 13">Glycolipid biosynthesis; lipid IV(A) biosynthesis; lipid IV(A) from (3R)-3-hydroxytetradecanoyl-[acyl-carrier-protein] and UDP-N-acetyl-alpha-D-glucosamine: step 6/6.</text>
</comment>
<evidence type="ECO:0000313" key="14">
    <source>
        <dbReference type="EMBL" id="QMT39689.1"/>
    </source>
</evidence>
<dbReference type="GO" id="GO:0005524">
    <property type="term" value="F:ATP binding"/>
    <property type="evidence" value="ECO:0007669"/>
    <property type="project" value="UniProtKB-UniRule"/>
</dbReference>
<keyword evidence="6 13" id="KW-0441">Lipid A biosynthesis</keyword>
<sequence length="341" mass="36913">MAVHHLIERHWQRPRAWLSVLLWPWARLFAAVARWRRQRYLNGRSAAERLPVPVAVVGNIHAGGTGKTPVVQALVRQLQQRGVRVGIISRGYGRTGQGVAVLRPDSTAAEAGDEPLLLYRTTGAPTAVAARRADAGHALLAAHPELELLIADDGLQHYALARDFEIAVFPAADVGRRLDSLPNGPLREPLSRLDQVDAVVYSGGGAETAVLPLPDAVYSCRSVMENGRPYRLGAPEDVLPAGYLNGRQVVAVAAIARPERFFHTLQAAGIELAATVALPDHAAWSFEGLPGADAYLVTEKDAVKLAPTGTAEVWVWPVRAQLPEALAERLLQRCLPQHPRA</sequence>
<dbReference type="RefSeq" id="WP_182121487.1">
    <property type="nucleotide sequence ID" value="NZ_CP059567.1"/>
</dbReference>
<protein>
    <recommendedName>
        <fullName evidence="4 13">Tetraacyldisaccharide 4'-kinase</fullName>
        <ecNumber evidence="3 13">2.7.1.130</ecNumber>
    </recommendedName>
    <alternativeName>
        <fullName evidence="12 13">Lipid A 4'-kinase</fullName>
    </alternativeName>
</protein>
<dbReference type="GO" id="GO:0005886">
    <property type="term" value="C:plasma membrane"/>
    <property type="evidence" value="ECO:0007669"/>
    <property type="project" value="TreeGrafter"/>
</dbReference>
<evidence type="ECO:0000256" key="7">
    <source>
        <dbReference type="ARBA" id="ARBA00022679"/>
    </source>
</evidence>
<dbReference type="HAMAP" id="MF_00409">
    <property type="entry name" value="LpxK"/>
    <property type="match status" value="1"/>
</dbReference>